<organism evidence="1">
    <name type="scientific">uncultured Caudovirales phage</name>
    <dbReference type="NCBI Taxonomy" id="2100421"/>
    <lineage>
        <taxon>Viruses</taxon>
        <taxon>Duplodnaviria</taxon>
        <taxon>Heunggongvirae</taxon>
        <taxon>Uroviricota</taxon>
        <taxon>Caudoviricetes</taxon>
        <taxon>Peduoviridae</taxon>
        <taxon>Maltschvirus</taxon>
        <taxon>Maltschvirus maltsch</taxon>
    </lineage>
</organism>
<gene>
    <name evidence="1" type="ORF">UFOVP1670_63</name>
</gene>
<evidence type="ECO:0000313" key="1">
    <source>
        <dbReference type="EMBL" id="CAB4223462.1"/>
    </source>
</evidence>
<sequence length="180" mass="19971">MSETPSAEQVDELQEYVKRTCGKASIINTCDALATILRGDGGTPSGDDRMLIVALTIAASGREPYSDLPKEIMETCLEAAQRITALENLTHGIARQVREECARVCDARVAAIEYQYSLSEPDQYQLGAVNEARAMAIRIRALPVTERRIRGERRKVDLPDALRGSVEQRTQYPLGRRQHG</sequence>
<name>A0A6J5T6T9_9CAUD</name>
<accession>A0A6J5T6T9</accession>
<dbReference type="EMBL" id="LR797531">
    <property type="protein sequence ID" value="CAB4223462.1"/>
    <property type="molecule type" value="Genomic_DNA"/>
</dbReference>
<proteinExistence type="predicted"/>
<protein>
    <submittedName>
        <fullName evidence="1">Uncharacterized protein</fullName>
    </submittedName>
</protein>
<reference evidence="1" key="1">
    <citation type="submission" date="2020-05" db="EMBL/GenBank/DDBJ databases">
        <authorList>
            <person name="Chiriac C."/>
            <person name="Salcher M."/>
            <person name="Ghai R."/>
            <person name="Kavagutti S V."/>
        </authorList>
    </citation>
    <scope>NUCLEOTIDE SEQUENCE</scope>
</reference>